<dbReference type="EMBL" id="ATBP01000994">
    <property type="protein sequence ID" value="ETR68329.1"/>
    <property type="molecule type" value="Genomic_DNA"/>
</dbReference>
<evidence type="ECO:0000313" key="3">
    <source>
        <dbReference type="EMBL" id="ETR68329.1"/>
    </source>
</evidence>
<accession>A0A1V1P0D7</accession>
<dbReference type="Pfam" id="PF12770">
    <property type="entry name" value="CHAT"/>
    <property type="match status" value="1"/>
</dbReference>
<comment type="caution">
    <text evidence="3">The sequence shown here is derived from an EMBL/GenBank/DDBJ whole genome shotgun (WGS) entry which is preliminary data.</text>
</comment>
<reference evidence="4" key="1">
    <citation type="submission" date="2012-11" db="EMBL/GenBank/DDBJ databases">
        <authorList>
            <person name="Lucero-Rivera Y.E."/>
            <person name="Tovar-Ramirez D."/>
        </authorList>
    </citation>
    <scope>NUCLEOTIDE SEQUENCE [LARGE SCALE GENOMIC DNA]</scope>
    <source>
        <strain evidence="4">Araruama</strain>
    </source>
</reference>
<protein>
    <recommendedName>
        <fullName evidence="2">CHAT domain-containing protein</fullName>
    </recommendedName>
</protein>
<feature type="region of interest" description="Disordered" evidence="1">
    <location>
        <begin position="359"/>
        <end position="385"/>
    </location>
</feature>
<dbReference type="Proteomes" id="UP000189670">
    <property type="component" value="Unassembled WGS sequence"/>
</dbReference>
<feature type="compositionally biased region" description="Basic and acidic residues" evidence="1">
    <location>
        <begin position="359"/>
        <end position="372"/>
    </location>
</feature>
<dbReference type="InterPro" id="IPR024983">
    <property type="entry name" value="CHAT_dom"/>
</dbReference>
<gene>
    <name evidence="3" type="ORF">OMM_04631</name>
</gene>
<evidence type="ECO:0000313" key="4">
    <source>
        <dbReference type="Proteomes" id="UP000189670"/>
    </source>
</evidence>
<name>A0A1V1P0D7_9BACT</name>
<organism evidence="3 4">
    <name type="scientific">Candidatus Magnetoglobus multicellularis str. Araruama</name>
    <dbReference type="NCBI Taxonomy" id="890399"/>
    <lineage>
        <taxon>Bacteria</taxon>
        <taxon>Pseudomonadati</taxon>
        <taxon>Thermodesulfobacteriota</taxon>
        <taxon>Desulfobacteria</taxon>
        <taxon>Desulfobacterales</taxon>
        <taxon>Desulfobacteraceae</taxon>
        <taxon>Candidatus Magnetoglobus</taxon>
    </lineage>
</organism>
<feature type="domain" description="CHAT" evidence="2">
    <location>
        <begin position="78"/>
        <end position="345"/>
    </location>
</feature>
<evidence type="ECO:0000259" key="2">
    <source>
        <dbReference type="Pfam" id="PF12770"/>
    </source>
</evidence>
<sequence>MENKMNGKKLHLRATRASNQDHIKISTWEGHHETLSQYMIKPFIAKEVNHKCQQIISFLNASSRKYGNGNSQKKLSDMGENLADTLLTPEQKTLLMSTSAHHLILELDDYLVQIPWEILHIEDFFLCERFSIGRRVETRQKLVKYKNRPRKYPLRMWILTPNEKNLLNNLKEGDIVFENININGIINKILVASLNTDVRTEQLKEKIRNYDIVHFAGHSLYNPKEPDQSGLKFGNEFFRASDIYNMAGGRPLPSIVFANSCQSARTDEWDENIFGLANAFMFSGVNHYIGTFGDIPDEISSQLAVSFYQNLASGQTIGQSLKSARLDIMNSHNSLCWANYLMYGDPAEVYVPDSSLETDRISHHDSKPDKHLQAKHSQPQTPSLHIRANGHETKTKDFEHQQSIQNNQTISKKNWAVLL</sequence>
<proteinExistence type="predicted"/>
<evidence type="ECO:0000256" key="1">
    <source>
        <dbReference type="SAM" id="MobiDB-lite"/>
    </source>
</evidence>
<dbReference type="Gene3D" id="3.40.50.1460">
    <property type="match status" value="1"/>
</dbReference>
<dbReference type="AlphaFoldDB" id="A0A1V1P0D7"/>